<dbReference type="Gene3D" id="1.10.10.10">
    <property type="entry name" value="Winged helix-like DNA-binding domain superfamily/Winged helix DNA-binding domain"/>
    <property type="match status" value="1"/>
</dbReference>
<feature type="domain" description="HTH lysR-type" evidence="5">
    <location>
        <begin position="1"/>
        <end position="61"/>
    </location>
</feature>
<evidence type="ECO:0000313" key="7">
    <source>
        <dbReference type="Proteomes" id="UP000048926"/>
    </source>
</evidence>
<dbReference type="RefSeq" id="WP_187306514.1">
    <property type="nucleotide sequence ID" value="NZ_CXST01000001.1"/>
</dbReference>
<evidence type="ECO:0000256" key="2">
    <source>
        <dbReference type="ARBA" id="ARBA00023015"/>
    </source>
</evidence>
<dbReference type="AlphaFoldDB" id="A0A0M6XXJ0"/>
<dbReference type="EMBL" id="CXST01000001">
    <property type="protein sequence ID" value="CTQ41726.1"/>
    <property type="molecule type" value="Genomic_DNA"/>
</dbReference>
<dbReference type="Gene3D" id="3.40.190.10">
    <property type="entry name" value="Periplasmic binding protein-like II"/>
    <property type="match status" value="2"/>
</dbReference>
<dbReference type="Pfam" id="PF03466">
    <property type="entry name" value="LysR_substrate"/>
    <property type="match status" value="1"/>
</dbReference>
<dbReference type="SUPFAM" id="SSF46785">
    <property type="entry name" value="Winged helix' DNA-binding domain"/>
    <property type="match status" value="1"/>
</dbReference>
<dbReference type="GO" id="GO:0003677">
    <property type="term" value="F:DNA binding"/>
    <property type="evidence" value="ECO:0007669"/>
    <property type="project" value="UniProtKB-KW"/>
</dbReference>
<protein>
    <submittedName>
        <fullName evidence="6">Gcv operon activator</fullName>
    </submittedName>
</protein>
<evidence type="ECO:0000256" key="4">
    <source>
        <dbReference type="ARBA" id="ARBA00023163"/>
    </source>
</evidence>
<organism evidence="6 7">
    <name type="scientific">Roseibium aggregatum</name>
    <dbReference type="NCBI Taxonomy" id="187304"/>
    <lineage>
        <taxon>Bacteria</taxon>
        <taxon>Pseudomonadati</taxon>
        <taxon>Pseudomonadota</taxon>
        <taxon>Alphaproteobacteria</taxon>
        <taxon>Hyphomicrobiales</taxon>
        <taxon>Stappiaceae</taxon>
        <taxon>Roseibium</taxon>
    </lineage>
</organism>
<keyword evidence="2" id="KW-0805">Transcription regulation</keyword>
<dbReference type="InterPro" id="IPR000847">
    <property type="entry name" value="LysR_HTH_N"/>
</dbReference>
<keyword evidence="3" id="KW-0238">DNA-binding</keyword>
<dbReference type="InterPro" id="IPR036388">
    <property type="entry name" value="WH-like_DNA-bd_sf"/>
</dbReference>
<proteinExistence type="inferred from homology"/>
<evidence type="ECO:0000256" key="3">
    <source>
        <dbReference type="ARBA" id="ARBA00023125"/>
    </source>
</evidence>
<comment type="similarity">
    <text evidence="1">Belongs to the LysR transcriptional regulatory family.</text>
</comment>
<dbReference type="InterPro" id="IPR005119">
    <property type="entry name" value="LysR_subst-bd"/>
</dbReference>
<dbReference type="PANTHER" id="PTHR30537">
    <property type="entry name" value="HTH-TYPE TRANSCRIPTIONAL REGULATOR"/>
    <property type="match status" value="1"/>
</dbReference>
<evidence type="ECO:0000313" key="6">
    <source>
        <dbReference type="EMBL" id="CTQ41726.1"/>
    </source>
</evidence>
<accession>A0A0M6XXJ0</accession>
<reference evidence="7" key="1">
    <citation type="submission" date="2015-07" db="EMBL/GenBank/DDBJ databases">
        <authorList>
            <person name="Rodrigo-Torres Lidia"/>
            <person name="Arahal R.David."/>
        </authorList>
    </citation>
    <scope>NUCLEOTIDE SEQUENCE [LARGE SCALE GENOMIC DNA]</scope>
    <source>
        <strain evidence="7">CECT 4801</strain>
    </source>
</reference>
<dbReference type="Pfam" id="PF00126">
    <property type="entry name" value="HTH_1"/>
    <property type="match status" value="1"/>
</dbReference>
<dbReference type="Proteomes" id="UP000048926">
    <property type="component" value="Unassembled WGS sequence"/>
</dbReference>
<dbReference type="GO" id="GO:0003700">
    <property type="term" value="F:DNA-binding transcription factor activity"/>
    <property type="evidence" value="ECO:0007669"/>
    <property type="project" value="InterPro"/>
</dbReference>
<dbReference type="PROSITE" id="PS50931">
    <property type="entry name" value="HTH_LYSR"/>
    <property type="match status" value="1"/>
</dbReference>
<sequence>MKVSHLNALRAFEAVLRTGTFRAAAEELGVTTAAVGQQIRGLEAYLGRTLFLRSSSGAKPTDEALRVKGRLTGGLSILDDVLMELRRVRTANQVSVTLPESFAENWFTPRISDFYRLNPRVDLRLNASNKRIDLAADGFDFAIRYSPPPESGLDAIDLFGDYVVPVCTPQFADHYGVSQELKSLVDVPLVHLDNRTPDPKWASWQDWSLAFSVTMGKKVSGVRFSRISSGMQAALSGQGLVLCGVTEAFDALVGGHLIMPFGPAKHVQTGYRYRLLSISGRVMRPQQRRFCDWAIERAAAFRENVRDLLDLKEA</sequence>
<keyword evidence="7" id="KW-1185">Reference proteome</keyword>
<dbReference type="SUPFAM" id="SSF53850">
    <property type="entry name" value="Periplasmic binding protein-like II"/>
    <property type="match status" value="1"/>
</dbReference>
<evidence type="ECO:0000259" key="5">
    <source>
        <dbReference type="PROSITE" id="PS50931"/>
    </source>
</evidence>
<dbReference type="InterPro" id="IPR058163">
    <property type="entry name" value="LysR-type_TF_proteobact-type"/>
</dbReference>
<dbReference type="PANTHER" id="PTHR30537:SF5">
    <property type="entry name" value="HTH-TYPE TRANSCRIPTIONAL ACTIVATOR TTDR-RELATED"/>
    <property type="match status" value="1"/>
</dbReference>
<gene>
    <name evidence="6" type="primary">gcvA_1</name>
    <name evidence="6" type="ORF">LAL4801_00146</name>
</gene>
<name>A0A0M6XXJ0_9HYPH</name>
<evidence type="ECO:0000256" key="1">
    <source>
        <dbReference type="ARBA" id="ARBA00009437"/>
    </source>
</evidence>
<keyword evidence="4" id="KW-0804">Transcription</keyword>
<dbReference type="InterPro" id="IPR036390">
    <property type="entry name" value="WH_DNA-bd_sf"/>
</dbReference>